<dbReference type="Pfam" id="PF00488">
    <property type="entry name" value="MutS_V"/>
    <property type="match status" value="1"/>
</dbReference>
<dbReference type="Pfam" id="PF05192">
    <property type="entry name" value="MutS_III"/>
    <property type="match status" value="1"/>
</dbReference>
<dbReference type="InterPro" id="IPR007860">
    <property type="entry name" value="DNA_mmatch_repair_MutS_con_dom"/>
</dbReference>
<dbReference type="InterPro" id="IPR036187">
    <property type="entry name" value="DNA_mismatch_repair_MutS_sf"/>
</dbReference>
<reference evidence="12 13" key="1">
    <citation type="submission" date="2014-07" db="EMBL/GenBank/DDBJ databases">
        <authorList>
            <person name="McCorrison J."/>
            <person name="Sanka R."/>
            <person name="Torralba M."/>
            <person name="Gillis M."/>
            <person name="Haft D.H."/>
            <person name="Methe B."/>
            <person name="Sutton G."/>
            <person name="Nelson K.E."/>
        </authorList>
    </citation>
    <scope>NUCLEOTIDE SEQUENCE [LARGE SCALE GENOMIC DNA]</scope>
    <source>
        <strain evidence="12 13">DNF00882</strain>
    </source>
</reference>
<dbReference type="InterPro" id="IPR045076">
    <property type="entry name" value="MutS"/>
</dbReference>
<gene>
    <name evidence="9" type="primary">mutS</name>
    <name evidence="12" type="ORF">HMPREF0654_11570</name>
</gene>
<dbReference type="InterPro" id="IPR007696">
    <property type="entry name" value="DNA_mismatch_repair_MutS_core"/>
</dbReference>
<evidence type="ECO:0000256" key="10">
    <source>
        <dbReference type="RuleBase" id="RU003756"/>
    </source>
</evidence>
<dbReference type="HAMAP" id="MF_00096">
    <property type="entry name" value="MutS"/>
    <property type="match status" value="1"/>
</dbReference>
<evidence type="ECO:0000256" key="8">
    <source>
        <dbReference type="ARBA" id="ARBA00024647"/>
    </source>
</evidence>
<dbReference type="Pfam" id="PF05190">
    <property type="entry name" value="MutS_IV"/>
    <property type="match status" value="1"/>
</dbReference>
<evidence type="ECO:0000256" key="9">
    <source>
        <dbReference type="HAMAP-Rule" id="MF_00096"/>
    </source>
</evidence>
<dbReference type="Gene3D" id="3.40.50.300">
    <property type="entry name" value="P-loop containing nucleotide triphosphate hydrolases"/>
    <property type="match status" value="1"/>
</dbReference>
<dbReference type="SUPFAM" id="SSF53150">
    <property type="entry name" value="DNA repair protein MutS, domain II"/>
    <property type="match status" value="1"/>
</dbReference>
<evidence type="ECO:0000256" key="2">
    <source>
        <dbReference type="ARBA" id="ARBA00021982"/>
    </source>
</evidence>
<dbReference type="InterPro" id="IPR007861">
    <property type="entry name" value="DNA_mismatch_repair_MutS_clamp"/>
</dbReference>
<dbReference type="CDD" id="cd03284">
    <property type="entry name" value="ABC_MutS1"/>
    <property type="match status" value="1"/>
</dbReference>
<dbReference type="InterPro" id="IPR016151">
    <property type="entry name" value="DNA_mismatch_repair_MutS_N"/>
</dbReference>
<dbReference type="GO" id="GO:0005829">
    <property type="term" value="C:cytosol"/>
    <property type="evidence" value="ECO:0007669"/>
    <property type="project" value="TreeGrafter"/>
</dbReference>
<dbReference type="SUPFAM" id="SSF48334">
    <property type="entry name" value="DNA repair protein MutS, domain III"/>
    <property type="match status" value="1"/>
</dbReference>
<dbReference type="InterPro" id="IPR007695">
    <property type="entry name" value="DNA_mismatch_repair_MutS-lik_N"/>
</dbReference>
<dbReference type="Gene3D" id="1.10.1420.10">
    <property type="match status" value="2"/>
</dbReference>
<dbReference type="NCBIfam" id="TIGR01070">
    <property type="entry name" value="mutS1"/>
    <property type="match status" value="1"/>
</dbReference>
<dbReference type="RefSeq" id="WP_036884937.1">
    <property type="nucleotide sequence ID" value="NZ_JRNR01000147.1"/>
</dbReference>
<evidence type="ECO:0000256" key="6">
    <source>
        <dbReference type="ARBA" id="ARBA00023125"/>
    </source>
</evidence>
<dbReference type="SUPFAM" id="SSF52540">
    <property type="entry name" value="P-loop containing nucleoside triphosphate hydrolases"/>
    <property type="match status" value="1"/>
</dbReference>
<dbReference type="Gene3D" id="3.40.1170.10">
    <property type="entry name" value="DNA repair protein MutS, domain I"/>
    <property type="match status" value="1"/>
</dbReference>
<dbReference type="InterPro" id="IPR000432">
    <property type="entry name" value="DNA_mismatch_repair_MutS_C"/>
</dbReference>
<keyword evidence="3 9" id="KW-0547">Nucleotide-binding</keyword>
<dbReference type="Proteomes" id="UP000029538">
    <property type="component" value="Unassembled WGS sequence"/>
</dbReference>
<protein>
    <recommendedName>
        <fullName evidence="2 9">DNA mismatch repair protein MutS</fullName>
    </recommendedName>
</protein>
<dbReference type="GO" id="GO:0006298">
    <property type="term" value="P:mismatch repair"/>
    <property type="evidence" value="ECO:0007669"/>
    <property type="project" value="UniProtKB-UniRule"/>
</dbReference>
<evidence type="ECO:0000256" key="7">
    <source>
        <dbReference type="ARBA" id="ARBA00023204"/>
    </source>
</evidence>
<proteinExistence type="inferred from homology"/>
<dbReference type="NCBIfam" id="NF003810">
    <property type="entry name" value="PRK05399.1"/>
    <property type="match status" value="1"/>
</dbReference>
<sequence length="888" mass="100046">MAKDSKGLTPMMRQFFSMKEKHPDALMLFRCGDFYETYCDDAIEASKILGITLTRRNNGAAVGDEMAGFPHHALDTFLPKLIRAGKRVAICDQLEDPKKKREELKGKRGLSAEDKMVKRGITELVTPGVALGDNVLNYKENNFLAAVHFGKGACGVSFLDISTGEFLTGEGTFDYVEKLIGNFSPKEVLYDRVRKNDFEQHFGTRLCTFEMEDWVFTDQSARQKLLKHFGTKNLKGFGVDHLTNGVIAAGAIMQYLEITQHTNINHITSLTRIEEEKYVRLDRFTIRSLELVAPMQEDGTSLLNVVDRSITPMGGRMLHRWLIFPLKDVKPINERLEIVEYYFREPDFRQCINDQLHRIGDLERIISKVAVGRVSPREVVQLKTALCAIQPMKSACLSTNNEALKRIGEQLNLCASIRERIEQEIKPDPPQLVNKGDVIATGYNAELDELRAIRDNGKQVLLEIQEKEAEKTGINSLKIGFNNVFGYYLEVRNTFKDKVPEDWIRKQTLAQAERYITPELKEYEAKILGADEKILALEARLFSELVQDMQEFIPQIQINANLIARLDCLLSFAKVAEENKYVRPVVDDSTIIDIKKGRHPVIETQLPLGETYVPNDVYLDNEQQQIMMITGPNMAGKSALLRQTALIVLLAQVGSFVPAEGARVGLVDKIFTRVGASDNISLGESTFMVEMTEASNILNNVTPRSLILFDELGRGTSTYDGISIAWAIVEYLHEQPRASARTLFATHYHELNEMAKIFKRIKNFNVSVKELDGKIIFLRKLEKGGSEHSFGIHVADIAGMPKSIVKRANVVLKELETDNAQVGSVGKPTAEKLEKSREGVQLSFFQLDDPVLSQIRDEIIGLDINNLTPVEALNKLNDIKRIVLPNSK</sequence>
<dbReference type="InterPro" id="IPR027417">
    <property type="entry name" value="P-loop_NTPase"/>
</dbReference>
<evidence type="ECO:0000313" key="13">
    <source>
        <dbReference type="Proteomes" id="UP000029538"/>
    </source>
</evidence>
<accession>A0A096AHI8</accession>
<dbReference type="PANTHER" id="PTHR11361:SF34">
    <property type="entry name" value="DNA MISMATCH REPAIR PROTEIN MSH1, MITOCHONDRIAL"/>
    <property type="match status" value="1"/>
</dbReference>
<dbReference type="InterPro" id="IPR017261">
    <property type="entry name" value="DNA_mismatch_repair_MutS/MSH"/>
</dbReference>
<dbReference type="Pfam" id="PF05188">
    <property type="entry name" value="MutS_II"/>
    <property type="match status" value="1"/>
</dbReference>
<keyword evidence="6 9" id="KW-0238">DNA-binding</keyword>
<dbReference type="PROSITE" id="PS00486">
    <property type="entry name" value="DNA_MISMATCH_REPAIR_2"/>
    <property type="match status" value="1"/>
</dbReference>
<dbReference type="FunFam" id="3.40.50.300:FF:000870">
    <property type="entry name" value="MutS protein homolog 4"/>
    <property type="match status" value="1"/>
</dbReference>
<evidence type="ECO:0000256" key="5">
    <source>
        <dbReference type="ARBA" id="ARBA00022840"/>
    </source>
</evidence>
<keyword evidence="7 9" id="KW-0234">DNA repair</keyword>
<dbReference type="PANTHER" id="PTHR11361">
    <property type="entry name" value="DNA MISMATCH REPAIR PROTEIN MUTS FAMILY MEMBER"/>
    <property type="match status" value="1"/>
</dbReference>
<comment type="similarity">
    <text evidence="1 9 10">Belongs to the DNA mismatch repair MutS family.</text>
</comment>
<dbReference type="SUPFAM" id="SSF55271">
    <property type="entry name" value="DNA repair protein MutS, domain I"/>
    <property type="match status" value="1"/>
</dbReference>
<dbReference type="GO" id="GO:0140664">
    <property type="term" value="F:ATP-dependent DNA damage sensor activity"/>
    <property type="evidence" value="ECO:0007669"/>
    <property type="project" value="InterPro"/>
</dbReference>
<dbReference type="SMART" id="SM00533">
    <property type="entry name" value="MUTSd"/>
    <property type="match status" value="1"/>
</dbReference>
<evidence type="ECO:0000256" key="1">
    <source>
        <dbReference type="ARBA" id="ARBA00006271"/>
    </source>
</evidence>
<comment type="caution">
    <text evidence="12">The sequence shown here is derived from an EMBL/GenBank/DDBJ whole genome shotgun (WGS) entry which is preliminary data.</text>
</comment>
<dbReference type="InterPro" id="IPR005748">
    <property type="entry name" value="DNA_mismatch_repair_MutS"/>
</dbReference>
<dbReference type="EMBL" id="JRNR01000147">
    <property type="protein sequence ID" value="KGF46285.1"/>
    <property type="molecule type" value="Genomic_DNA"/>
</dbReference>
<evidence type="ECO:0000313" key="12">
    <source>
        <dbReference type="EMBL" id="KGF46285.1"/>
    </source>
</evidence>
<dbReference type="GO" id="GO:0003684">
    <property type="term" value="F:damaged DNA binding"/>
    <property type="evidence" value="ECO:0007669"/>
    <property type="project" value="UniProtKB-UniRule"/>
</dbReference>
<keyword evidence="5 9" id="KW-0067">ATP-binding</keyword>
<dbReference type="SMART" id="SM00534">
    <property type="entry name" value="MUTSac"/>
    <property type="match status" value="1"/>
</dbReference>
<organism evidence="12 13">
    <name type="scientific">Prevotella disiens DNF00882</name>
    <dbReference type="NCBI Taxonomy" id="1401075"/>
    <lineage>
        <taxon>Bacteria</taxon>
        <taxon>Pseudomonadati</taxon>
        <taxon>Bacteroidota</taxon>
        <taxon>Bacteroidia</taxon>
        <taxon>Bacteroidales</taxon>
        <taxon>Prevotellaceae</taxon>
        <taxon>Prevotella</taxon>
    </lineage>
</organism>
<dbReference type="AlphaFoldDB" id="A0A096AHI8"/>
<evidence type="ECO:0000259" key="11">
    <source>
        <dbReference type="PROSITE" id="PS00486"/>
    </source>
</evidence>
<name>A0A096AHI8_9BACT</name>
<feature type="binding site" evidence="9">
    <location>
        <begin position="631"/>
        <end position="638"/>
    </location>
    <ligand>
        <name>ATP</name>
        <dbReference type="ChEBI" id="CHEBI:30616"/>
    </ligand>
</feature>
<dbReference type="Pfam" id="PF01624">
    <property type="entry name" value="MutS_I"/>
    <property type="match status" value="1"/>
</dbReference>
<dbReference type="GO" id="GO:0030983">
    <property type="term" value="F:mismatched DNA binding"/>
    <property type="evidence" value="ECO:0007669"/>
    <property type="project" value="InterPro"/>
</dbReference>
<dbReference type="PIRSF" id="PIRSF037677">
    <property type="entry name" value="DNA_mis_repair_Msh6"/>
    <property type="match status" value="1"/>
</dbReference>
<evidence type="ECO:0000256" key="3">
    <source>
        <dbReference type="ARBA" id="ARBA00022741"/>
    </source>
</evidence>
<comment type="function">
    <text evidence="8 9">This protein is involved in the repair of mismatches in DNA. It is possible that it carries out the mismatch recognition step. This protein has a weak ATPase activity.</text>
</comment>
<dbReference type="GO" id="GO:0005524">
    <property type="term" value="F:ATP binding"/>
    <property type="evidence" value="ECO:0007669"/>
    <property type="project" value="UniProtKB-UniRule"/>
</dbReference>
<keyword evidence="4 9" id="KW-0227">DNA damage</keyword>
<dbReference type="Gene3D" id="3.30.420.110">
    <property type="entry name" value="MutS, connector domain"/>
    <property type="match status" value="1"/>
</dbReference>
<evidence type="ECO:0000256" key="4">
    <source>
        <dbReference type="ARBA" id="ARBA00022763"/>
    </source>
</evidence>
<feature type="domain" description="DNA mismatch repair proteins mutS family" evidence="11">
    <location>
        <begin position="705"/>
        <end position="721"/>
    </location>
</feature>
<dbReference type="InterPro" id="IPR036678">
    <property type="entry name" value="MutS_con_dom_sf"/>
</dbReference>